<gene>
    <name evidence="2" type="ORF">Hamer_G020034</name>
</gene>
<evidence type="ECO:0000256" key="1">
    <source>
        <dbReference type="SAM" id="MobiDB-lite"/>
    </source>
</evidence>
<organism evidence="2 3">
    <name type="scientific">Homarus americanus</name>
    <name type="common">American lobster</name>
    <dbReference type="NCBI Taxonomy" id="6706"/>
    <lineage>
        <taxon>Eukaryota</taxon>
        <taxon>Metazoa</taxon>
        <taxon>Ecdysozoa</taxon>
        <taxon>Arthropoda</taxon>
        <taxon>Crustacea</taxon>
        <taxon>Multicrustacea</taxon>
        <taxon>Malacostraca</taxon>
        <taxon>Eumalacostraca</taxon>
        <taxon>Eucarida</taxon>
        <taxon>Decapoda</taxon>
        <taxon>Pleocyemata</taxon>
        <taxon>Astacidea</taxon>
        <taxon>Nephropoidea</taxon>
        <taxon>Nephropidae</taxon>
        <taxon>Homarus</taxon>
    </lineage>
</organism>
<reference evidence="2" key="1">
    <citation type="journal article" date="2021" name="Sci. Adv.">
        <title>The American lobster genome reveals insights on longevity, neural, and immune adaptations.</title>
        <authorList>
            <person name="Polinski J.M."/>
            <person name="Zimin A.V."/>
            <person name="Clark K.F."/>
            <person name="Kohn A.B."/>
            <person name="Sadowski N."/>
            <person name="Timp W."/>
            <person name="Ptitsyn A."/>
            <person name="Khanna P."/>
            <person name="Romanova D.Y."/>
            <person name="Williams P."/>
            <person name="Greenwood S.J."/>
            <person name="Moroz L.L."/>
            <person name="Walt D.R."/>
            <person name="Bodnar A.G."/>
        </authorList>
    </citation>
    <scope>NUCLEOTIDE SEQUENCE</scope>
    <source>
        <strain evidence="2">GMGI-L3</strain>
    </source>
</reference>
<dbReference type="AlphaFoldDB" id="A0A8J5N5K7"/>
<proteinExistence type="predicted"/>
<comment type="caution">
    <text evidence="2">The sequence shown here is derived from an EMBL/GenBank/DDBJ whole genome shotgun (WGS) entry which is preliminary data.</text>
</comment>
<sequence length="103" mass="11207">MAIIRAGVGHMESSSVGRSNRTPHPDQSTTASLLSYHLPAHMLTSNNRERCEDDNGGATDTGPTTDNTSRSRRPPYQEPGVHPSDRRVNDAAGDRSRPPVLFI</sequence>
<feature type="region of interest" description="Disordered" evidence="1">
    <location>
        <begin position="1"/>
        <end position="103"/>
    </location>
</feature>
<feature type="compositionally biased region" description="Polar residues" evidence="1">
    <location>
        <begin position="12"/>
        <end position="33"/>
    </location>
</feature>
<accession>A0A8J5N5K7</accession>
<evidence type="ECO:0000313" key="2">
    <source>
        <dbReference type="EMBL" id="KAG7173886.1"/>
    </source>
</evidence>
<protein>
    <submittedName>
        <fullName evidence="2">Uncharacterized protein</fullName>
    </submittedName>
</protein>
<feature type="compositionally biased region" description="Basic and acidic residues" evidence="1">
    <location>
        <begin position="83"/>
        <end position="97"/>
    </location>
</feature>
<evidence type="ECO:0000313" key="3">
    <source>
        <dbReference type="Proteomes" id="UP000747542"/>
    </source>
</evidence>
<dbReference type="Proteomes" id="UP000747542">
    <property type="component" value="Unassembled WGS sequence"/>
</dbReference>
<name>A0A8J5N5K7_HOMAM</name>
<keyword evidence="3" id="KW-1185">Reference proteome</keyword>
<dbReference type="EMBL" id="JAHLQT010008712">
    <property type="protein sequence ID" value="KAG7173886.1"/>
    <property type="molecule type" value="Genomic_DNA"/>
</dbReference>